<organism evidence="4 5">
    <name type="scientific">Salmonella enterica I</name>
    <dbReference type="NCBI Taxonomy" id="59201"/>
    <lineage>
        <taxon>Bacteria</taxon>
        <taxon>Pseudomonadati</taxon>
        <taxon>Pseudomonadota</taxon>
        <taxon>Gammaproteobacteria</taxon>
        <taxon>Enterobacterales</taxon>
        <taxon>Enterobacteriaceae</taxon>
        <taxon>Salmonella</taxon>
    </lineage>
</organism>
<dbReference type="Pfam" id="PF05689">
    <property type="entry name" value="InvE_AD"/>
    <property type="match status" value="1"/>
</dbReference>
<keyword evidence="1" id="KW-0732">Signal</keyword>
<feature type="domain" description="InvasinE Adhesion" evidence="3">
    <location>
        <begin position="326"/>
        <end position="401"/>
    </location>
</feature>
<dbReference type="EMBL" id="LR134148">
    <property type="protein sequence ID" value="VEA34388.1"/>
    <property type="molecule type" value="Genomic_DNA"/>
</dbReference>
<evidence type="ECO:0000313" key="5">
    <source>
        <dbReference type="Proteomes" id="UP000273655"/>
    </source>
</evidence>
<evidence type="ECO:0000256" key="1">
    <source>
        <dbReference type="SAM" id="SignalP"/>
    </source>
</evidence>
<evidence type="ECO:0000313" key="4">
    <source>
        <dbReference type="EMBL" id="VEA34388.1"/>
    </source>
</evidence>
<dbReference type="InterPro" id="IPR008542">
    <property type="entry name" value="BIg21"/>
</dbReference>
<name>A0A3S4J5K8_SALET</name>
<dbReference type="Proteomes" id="UP000273655">
    <property type="component" value="Chromosome 1"/>
</dbReference>
<protein>
    <submittedName>
        <fullName evidence="4">Outer membrane protein RatB</fullName>
    </submittedName>
</protein>
<feature type="signal peptide" evidence="1">
    <location>
        <begin position="1"/>
        <end position="27"/>
    </location>
</feature>
<dbReference type="Pfam" id="PF05688">
    <property type="entry name" value="BIg21"/>
    <property type="match status" value="1"/>
</dbReference>
<evidence type="ECO:0000259" key="2">
    <source>
        <dbReference type="Pfam" id="PF05688"/>
    </source>
</evidence>
<dbReference type="InterPro" id="IPR008541">
    <property type="entry name" value="InvE_AD"/>
</dbReference>
<reference evidence="4 5" key="1">
    <citation type="submission" date="2018-12" db="EMBL/GenBank/DDBJ databases">
        <authorList>
            <consortium name="Pathogen Informatics"/>
        </authorList>
    </citation>
    <scope>NUCLEOTIDE SEQUENCE [LARGE SCALE GENOMIC DNA]</scope>
    <source>
        <strain evidence="4 5">NCTC8271</strain>
    </source>
</reference>
<evidence type="ECO:0000259" key="3">
    <source>
        <dbReference type="Pfam" id="PF05689"/>
    </source>
</evidence>
<accession>A0A3S4J5K8</accession>
<gene>
    <name evidence="4" type="ORF">NCTC8271_01743</name>
</gene>
<feature type="domain" description="Bacterial Immunoglobulin-like 21" evidence="2">
    <location>
        <begin position="220"/>
        <end position="322"/>
    </location>
</feature>
<proteinExistence type="predicted"/>
<feature type="chain" id="PRO_5018557517" evidence="1">
    <location>
        <begin position="28"/>
        <end position="419"/>
    </location>
</feature>
<sequence length="419" mass="44427">MKLKTNTRLLSGLQACLFCVTAFFALAAQSSTPWQEPDVSTAAINGTPPLADGVTIPVYQGSVQLRSDAANPVDYSAKPSQFSTSDVGSALTLTNPRDAEGDIFAEPPLVWQSERIPSVTLVWADAATPETPLSPQPSANLTFCEQNMAGRHLVVWSQLDTSTAMPPLWLLTRTGVPYNTAVEVLEQKFAVDIAPAVGDPVTLTADHLDESLNAAKVKAGESITLTVNTKGCNGEPAGNIAFVITRGDAQNRQGVVNNTAPVRVGNTELTTTATEYHGTTNAEGGATVTVTQANGPGVKTPLMAHPSNAPALKASADVIFTTLTSPDSSSANMYGHMADSSTATVDGASYTFDRPKLAAETEGEDRVASINNENWAQFTWGHADKHCDILPDARQLEGLKIEPRRFSHPLSAGRWGDIR</sequence>
<dbReference type="AlphaFoldDB" id="A0A3S4J5K8"/>